<keyword evidence="2" id="KW-1185">Reference proteome</keyword>
<dbReference type="Proteomes" id="UP001227230">
    <property type="component" value="Chromosome 2"/>
</dbReference>
<reference evidence="1 2" key="1">
    <citation type="journal article" date="2023" name="Hortic Res">
        <title>The complete reference genome for grapevine (Vitis vinifera L.) genetics and breeding.</title>
        <authorList>
            <person name="Shi X."/>
            <person name="Cao S."/>
            <person name="Wang X."/>
            <person name="Huang S."/>
            <person name="Wang Y."/>
            <person name="Liu Z."/>
            <person name="Liu W."/>
            <person name="Leng X."/>
            <person name="Peng Y."/>
            <person name="Wang N."/>
            <person name="Wang Y."/>
            <person name="Ma Z."/>
            <person name="Xu X."/>
            <person name="Zhang F."/>
            <person name="Xue H."/>
            <person name="Zhong H."/>
            <person name="Wang Y."/>
            <person name="Zhang K."/>
            <person name="Velt A."/>
            <person name="Avia K."/>
            <person name="Holtgrawe D."/>
            <person name="Grimplet J."/>
            <person name="Matus J.T."/>
            <person name="Ware D."/>
            <person name="Wu X."/>
            <person name="Wang H."/>
            <person name="Liu C."/>
            <person name="Fang Y."/>
            <person name="Rustenholz C."/>
            <person name="Cheng Z."/>
            <person name="Xiao H."/>
            <person name="Zhou Y."/>
        </authorList>
    </citation>
    <scope>NUCLEOTIDE SEQUENCE [LARGE SCALE GENOMIC DNA]</scope>
    <source>
        <strain evidence="2">cv. Pinot noir / PN40024</strain>
        <tissue evidence="1">Leaf</tissue>
    </source>
</reference>
<accession>A0ABY9BIY2</accession>
<evidence type="ECO:0000313" key="2">
    <source>
        <dbReference type="Proteomes" id="UP001227230"/>
    </source>
</evidence>
<proteinExistence type="predicted"/>
<name>A0ABY9BIY2_VITVI</name>
<evidence type="ECO:0000313" key="1">
    <source>
        <dbReference type="EMBL" id="WJZ82547.1"/>
    </source>
</evidence>
<gene>
    <name evidence="1" type="ORF">VitviT2T_002298</name>
</gene>
<sequence>MNSSIYETYLMISSGCSQVEKGVPFLVLPVCNHQIVTPLEPFHQYSYELQAGCFSLQYAGQFLPSLSPPQHKVENRREAD</sequence>
<organism evidence="1 2">
    <name type="scientific">Vitis vinifera</name>
    <name type="common">Grape</name>
    <dbReference type="NCBI Taxonomy" id="29760"/>
    <lineage>
        <taxon>Eukaryota</taxon>
        <taxon>Viridiplantae</taxon>
        <taxon>Streptophyta</taxon>
        <taxon>Embryophyta</taxon>
        <taxon>Tracheophyta</taxon>
        <taxon>Spermatophyta</taxon>
        <taxon>Magnoliopsida</taxon>
        <taxon>eudicotyledons</taxon>
        <taxon>Gunneridae</taxon>
        <taxon>Pentapetalae</taxon>
        <taxon>rosids</taxon>
        <taxon>Vitales</taxon>
        <taxon>Vitaceae</taxon>
        <taxon>Viteae</taxon>
        <taxon>Vitis</taxon>
    </lineage>
</organism>
<protein>
    <submittedName>
        <fullName evidence="1">Uncharacterized protein</fullName>
    </submittedName>
</protein>
<dbReference type="EMBL" id="CP126649">
    <property type="protein sequence ID" value="WJZ82547.1"/>
    <property type="molecule type" value="Genomic_DNA"/>
</dbReference>